<reference evidence="6" key="1">
    <citation type="submission" date="2024-06" db="EMBL/GenBank/DDBJ databases">
        <title>Caulobacter inopinatus, sp. nov.</title>
        <authorList>
            <person name="Donachie S.P."/>
        </authorList>
    </citation>
    <scope>NUCLEOTIDE SEQUENCE</scope>
    <source>
        <strain evidence="6">73W</strain>
    </source>
</reference>
<dbReference type="PIRSF" id="PIRSF006806">
    <property type="entry name" value="FTHF_cligase"/>
    <property type="match status" value="1"/>
</dbReference>
<protein>
    <recommendedName>
        <fullName evidence="5">5-formyltetrahydrofolate cyclo-ligase</fullName>
        <ecNumber evidence="5">6.3.3.2</ecNumber>
    </recommendedName>
</protein>
<evidence type="ECO:0000256" key="2">
    <source>
        <dbReference type="ARBA" id="ARBA00022741"/>
    </source>
</evidence>
<feature type="binding site" evidence="4">
    <location>
        <begin position="10"/>
        <end position="14"/>
    </location>
    <ligand>
        <name>ATP</name>
        <dbReference type="ChEBI" id="CHEBI:30616"/>
    </ligand>
</feature>
<organism evidence="6">
    <name type="scientific">Caulobacter sp. 73W</name>
    <dbReference type="NCBI Taxonomy" id="3161137"/>
    <lineage>
        <taxon>Bacteria</taxon>
        <taxon>Pseudomonadati</taxon>
        <taxon>Pseudomonadota</taxon>
        <taxon>Alphaproteobacteria</taxon>
        <taxon>Caulobacterales</taxon>
        <taxon>Caulobacteraceae</taxon>
        <taxon>Caulobacter</taxon>
    </lineage>
</organism>
<proteinExistence type="inferred from homology"/>
<dbReference type="PANTHER" id="PTHR23407:SF1">
    <property type="entry name" value="5-FORMYLTETRAHYDROFOLATE CYCLO-LIGASE"/>
    <property type="match status" value="1"/>
</dbReference>
<dbReference type="GO" id="GO:0030272">
    <property type="term" value="F:5-formyltetrahydrofolate cyclo-ligase activity"/>
    <property type="evidence" value="ECO:0007669"/>
    <property type="project" value="UniProtKB-EC"/>
</dbReference>
<dbReference type="AlphaFoldDB" id="A0AB39KQ08"/>
<evidence type="ECO:0000256" key="5">
    <source>
        <dbReference type="RuleBase" id="RU361279"/>
    </source>
</evidence>
<dbReference type="Gene3D" id="3.40.50.10420">
    <property type="entry name" value="NagB/RpiA/CoA transferase-like"/>
    <property type="match status" value="1"/>
</dbReference>
<gene>
    <name evidence="6" type="ORF">ABOZ73_13150</name>
</gene>
<keyword evidence="5" id="KW-0460">Magnesium</keyword>
<dbReference type="SUPFAM" id="SSF100950">
    <property type="entry name" value="NagB/RpiA/CoA transferase-like"/>
    <property type="match status" value="1"/>
</dbReference>
<dbReference type="NCBIfam" id="TIGR02727">
    <property type="entry name" value="MTHFS_bact"/>
    <property type="match status" value="1"/>
</dbReference>
<comment type="cofactor">
    <cofactor evidence="5">
        <name>Mg(2+)</name>
        <dbReference type="ChEBI" id="CHEBI:18420"/>
    </cofactor>
</comment>
<sequence length="196" mass="20881">MVHATLSSAKTILRAEMRALRKTLAERSPDAAERAAEHLSLERLPAFAVVAGYHAHGSEMVPAAVLDRLAATGAAVALPVAVSREAPLIFRAADSRDIYLPDAFGVPSPPPGAPQLHPDLIIAPLVAFDRRGMRLGQGAGAYDRTIEAARAVKPVFVIGLAYAGQEVARVPCEPHDMHLDAILTENGYIEVRKDPS</sequence>
<evidence type="ECO:0000256" key="1">
    <source>
        <dbReference type="ARBA" id="ARBA00010638"/>
    </source>
</evidence>
<dbReference type="GO" id="GO:0046872">
    <property type="term" value="F:metal ion binding"/>
    <property type="evidence" value="ECO:0007669"/>
    <property type="project" value="UniProtKB-KW"/>
</dbReference>
<evidence type="ECO:0000256" key="3">
    <source>
        <dbReference type="ARBA" id="ARBA00022840"/>
    </source>
</evidence>
<dbReference type="GO" id="GO:0009396">
    <property type="term" value="P:folic acid-containing compound biosynthetic process"/>
    <property type="evidence" value="ECO:0007669"/>
    <property type="project" value="TreeGrafter"/>
</dbReference>
<keyword evidence="5" id="KW-0479">Metal-binding</keyword>
<comment type="similarity">
    <text evidence="1 5">Belongs to the 5-formyltetrahydrofolate cyclo-ligase family.</text>
</comment>
<keyword evidence="3 4" id="KW-0067">ATP-binding</keyword>
<keyword evidence="2 4" id="KW-0547">Nucleotide-binding</keyword>
<dbReference type="EMBL" id="CP158375">
    <property type="protein sequence ID" value="XDO95739.1"/>
    <property type="molecule type" value="Genomic_DNA"/>
</dbReference>
<dbReference type="Pfam" id="PF01812">
    <property type="entry name" value="5-FTHF_cyc-lig"/>
    <property type="match status" value="1"/>
</dbReference>
<evidence type="ECO:0000313" key="6">
    <source>
        <dbReference type="EMBL" id="XDO95739.1"/>
    </source>
</evidence>
<dbReference type="RefSeq" id="WP_369058582.1">
    <property type="nucleotide sequence ID" value="NZ_CP158375.1"/>
</dbReference>
<dbReference type="InterPro" id="IPR002698">
    <property type="entry name" value="FTHF_cligase"/>
</dbReference>
<dbReference type="PANTHER" id="PTHR23407">
    <property type="entry name" value="ATPASE INHIBITOR/5-FORMYLTETRAHYDROFOLATE CYCLO-LIGASE"/>
    <property type="match status" value="1"/>
</dbReference>
<dbReference type="InterPro" id="IPR024185">
    <property type="entry name" value="FTHF_cligase-like_sf"/>
</dbReference>
<feature type="binding site" evidence="4">
    <location>
        <position position="59"/>
    </location>
    <ligand>
        <name>substrate</name>
    </ligand>
</feature>
<dbReference type="EC" id="6.3.3.2" evidence="5"/>
<evidence type="ECO:0000256" key="4">
    <source>
        <dbReference type="PIRSR" id="PIRSR006806-1"/>
    </source>
</evidence>
<name>A0AB39KQ08_9CAUL</name>
<dbReference type="GO" id="GO:0035999">
    <property type="term" value="P:tetrahydrofolate interconversion"/>
    <property type="evidence" value="ECO:0007669"/>
    <property type="project" value="TreeGrafter"/>
</dbReference>
<feature type="binding site" evidence="4">
    <location>
        <begin position="134"/>
        <end position="142"/>
    </location>
    <ligand>
        <name>ATP</name>
        <dbReference type="ChEBI" id="CHEBI:30616"/>
    </ligand>
</feature>
<keyword evidence="6" id="KW-0436">Ligase</keyword>
<accession>A0AB39KQ08</accession>
<dbReference type="GO" id="GO:0005524">
    <property type="term" value="F:ATP binding"/>
    <property type="evidence" value="ECO:0007669"/>
    <property type="project" value="UniProtKB-KW"/>
</dbReference>
<dbReference type="InterPro" id="IPR037171">
    <property type="entry name" value="NagB/RpiA_transferase-like"/>
</dbReference>
<comment type="catalytic activity">
    <reaction evidence="5">
        <text>(6S)-5-formyl-5,6,7,8-tetrahydrofolate + ATP = (6R)-5,10-methenyltetrahydrofolate + ADP + phosphate</text>
        <dbReference type="Rhea" id="RHEA:10488"/>
        <dbReference type="ChEBI" id="CHEBI:30616"/>
        <dbReference type="ChEBI" id="CHEBI:43474"/>
        <dbReference type="ChEBI" id="CHEBI:57455"/>
        <dbReference type="ChEBI" id="CHEBI:57457"/>
        <dbReference type="ChEBI" id="CHEBI:456216"/>
        <dbReference type="EC" id="6.3.3.2"/>
    </reaction>
</comment>